<sequence length="621" mass="68512">MSGISPSPRSSFHHVKSPLVNSANPSIADAPNRTASADAPSTFSPVKEAATLEKEGSSSFPISANAFSNGGSGGVPEPRRASLIATPGGRRGSGTVLTPSGQTLAYHTRTQDDITFPAAEKKTMADHLRKYEALFTLTPQRMRMIVHAFEETLDRGLKKEGEIVPMIPTFVFGYPDGTETGEYLALDLGGTNLRVCLVTLMGEGKFEITQTKYRLTEEQKQEDGQKLFDFCAQCLASFITDNLGRTSEDPDLPLSFTFSYPCAQNRIDHGELIRWTKGFGAPNVEGHDVAAMFAESLSKYFINQNVPIKLTSLINDTTGTLIASNYVDPNTKIAVIFGTGCNAAYMETVGNIPKMKHLGLPDDQEMAINCEWGAFDSFDHQHLRKSEGLHYERFWQILMTSLIRAARTKYDIIIDESSNKPGEQSFEKMIAGLYLGEVFRLVLTEMIDAGDLFLGQNTYKLETAYAMDTAFLSLMESDPTDELLTVIGVFTYFFGIETTLEERQFFRSLAKLIGTRAARLSACGIAAIVSKKGYLENVRTTCLVFDSIHQALVDIFGEAGRQVQRKKNHLNWPNTYVDFAQPFLVNRKITTHHAEDGSGVGSAIIAAMTKKRKDAGYFTNL</sequence>
<evidence type="ECO:0000313" key="2">
    <source>
        <dbReference type="Proteomes" id="UP001241377"/>
    </source>
</evidence>
<organism evidence="1 2">
    <name type="scientific">Naganishia cerealis</name>
    <dbReference type="NCBI Taxonomy" id="610337"/>
    <lineage>
        <taxon>Eukaryota</taxon>
        <taxon>Fungi</taxon>
        <taxon>Dikarya</taxon>
        <taxon>Basidiomycota</taxon>
        <taxon>Agaricomycotina</taxon>
        <taxon>Tremellomycetes</taxon>
        <taxon>Filobasidiales</taxon>
        <taxon>Filobasidiaceae</taxon>
        <taxon>Naganishia</taxon>
    </lineage>
</organism>
<protein>
    <submittedName>
        <fullName evidence="1">Uncharacterized protein</fullName>
    </submittedName>
</protein>
<comment type="caution">
    <text evidence="1">The sequence shown here is derived from an EMBL/GenBank/DDBJ whole genome shotgun (WGS) entry which is preliminary data.</text>
</comment>
<evidence type="ECO:0000313" key="1">
    <source>
        <dbReference type="EMBL" id="KAJ9113942.1"/>
    </source>
</evidence>
<dbReference type="Proteomes" id="UP001241377">
    <property type="component" value="Unassembled WGS sequence"/>
</dbReference>
<gene>
    <name evidence="1" type="ORF">QFC19_000137</name>
</gene>
<accession>A0ACC2WTT1</accession>
<proteinExistence type="predicted"/>
<name>A0ACC2WTT1_9TREE</name>
<reference evidence="1" key="1">
    <citation type="submission" date="2023-04" db="EMBL/GenBank/DDBJ databases">
        <title>Draft Genome sequencing of Naganishia species isolated from polar environments using Oxford Nanopore Technology.</title>
        <authorList>
            <person name="Leo P."/>
            <person name="Venkateswaran K."/>
        </authorList>
    </citation>
    <scope>NUCLEOTIDE SEQUENCE</scope>
    <source>
        <strain evidence="1">MNA-CCFEE 5261</strain>
    </source>
</reference>
<keyword evidence="2" id="KW-1185">Reference proteome</keyword>
<dbReference type="EMBL" id="JASBWR010000001">
    <property type="protein sequence ID" value="KAJ9113942.1"/>
    <property type="molecule type" value="Genomic_DNA"/>
</dbReference>